<dbReference type="SUPFAM" id="SSF53383">
    <property type="entry name" value="PLP-dependent transferases"/>
    <property type="match status" value="1"/>
</dbReference>
<dbReference type="GO" id="GO:0030170">
    <property type="term" value="F:pyridoxal phosphate binding"/>
    <property type="evidence" value="ECO:0007669"/>
    <property type="project" value="InterPro"/>
</dbReference>
<protein>
    <recommendedName>
        <fullName evidence="7">Glutamate-1-semialdehyde 2,1-aminomutase</fullName>
        <shortName evidence="7">GSA</shortName>
        <ecNumber evidence="7">5.4.3.8</ecNumber>
    </recommendedName>
    <alternativeName>
        <fullName evidence="7">Glutamate-1-semialdehyde aminotransferase</fullName>
        <shortName evidence="7">GSA-AT</shortName>
    </alternativeName>
</protein>
<dbReference type="UniPathway" id="UPA00251">
    <property type="reaction ID" value="UER00317"/>
</dbReference>
<dbReference type="InterPro" id="IPR005814">
    <property type="entry name" value="Aminotrans_3"/>
</dbReference>
<evidence type="ECO:0000256" key="5">
    <source>
        <dbReference type="ARBA" id="ARBA00023235"/>
    </source>
</evidence>
<name>A0A2I7N9S0_9NEIS</name>
<dbReference type="EC" id="5.4.3.8" evidence="7"/>
<dbReference type="GO" id="GO:0008483">
    <property type="term" value="F:transaminase activity"/>
    <property type="evidence" value="ECO:0007669"/>
    <property type="project" value="InterPro"/>
</dbReference>
<dbReference type="AlphaFoldDB" id="A0A2I7N9S0"/>
<dbReference type="PANTHER" id="PTHR43713:SF3">
    <property type="entry name" value="GLUTAMATE-1-SEMIALDEHYDE 2,1-AMINOMUTASE 1, CHLOROPLASTIC-RELATED"/>
    <property type="match status" value="1"/>
</dbReference>
<dbReference type="Gene3D" id="3.90.1150.10">
    <property type="entry name" value="Aspartate Aminotransferase, domain 1"/>
    <property type="match status" value="1"/>
</dbReference>
<dbReference type="HAMAP" id="MF_00375">
    <property type="entry name" value="HemL_aminotrans_3"/>
    <property type="match status" value="1"/>
</dbReference>
<dbReference type="PROSITE" id="PS00600">
    <property type="entry name" value="AA_TRANSFER_CLASS_3"/>
    <property type="match status" value="1"/>
</dbReference>
<dbReference type="NCBIfam" id="NF000818">
    <property type="entry name" value="PRK00062.1"/>
    <property type="match status" value="1"/>
</dbReference>
<dbReference type="InterPro" id="IPR015424">
    <property type="entry name" value="PyrdxlP-dep_Trfase"/>
</dbReference>
<dbReference type="OrthoDB" id="3398487at2"/>
<dbReference type="Gene3D" id="3.40.640.10">
    <property type="entry name" value="Type I PLP-dependent aspartate aminotransferase-like (Major domain)"/>
    <property type="match status" value="1"/>
</dbReference>
<organism evidence="8 9">
    <name type="scientific">Aquella oligotrophica</name>
    <dbReference type="NCBI Taxonomy" id="2067065"/>
    <lineage>
        <taxon>Bacteria</taxon>
        <taxon>Pseudomonadati</taxon>
        <taxon>Pseudomonadota</taxon>
        <taxon>Betaproteobacteria</taxon>
        <taxon>Neisseriales</taxon>
        <taxon>Neisseriaceae</taxon>
        <taxon>Aquella</taxon>
    </lineage>
</organism>
<dbReference type="NCBIfam" id="TIGR00713">
    <property type="entry name" value="hemL"/>
    <property type="match status" value="1"/>
</dbReference>
<dbReference type="GO" id="GO:0006782">
    <property type="term" value="P:protoporphyrinogen IX biosynthetic process"/>
    <property type="evidence" value="ECO:0007669"/>
    <property type="project" value="UniProtKB-UniRule"/>
</dbReference>
<evidence type="ECO:0000313" key="9">
    <source>
        <dbReference type="Proteomes" id="UP000236655"/>
    </source>
</evidence>
<keyword evidence="6 7" id="KW-0627">Porphyrin biosynthesis</keyword>
<evidence type="ECO:0000256" key="4">
    <source>
        <dbReference type="ARBA" id="ARBA00022898"/>
    </source>
</evidence>
<keyword evidence="9" id="KW-1185">Reference proteome</keyword>
<dbReference type="Pfam" id="PF00202">
    <property type="entry name" value="Aminotran_3"/>
    <property type="match status" value="1"/>
</dbReference>
<dbReference type="PANTHER" id="PTHR43713">
    <property type="entry name" value="GLUTAMATE-1-SEMIALDEHYDE 2,1-AMINOMUTASE"/>
    <property type="match status" value="1"/>
</dbReference>
<dbReference type="InterPro" id="IPR049704">
    <property type="entry name" value="Aminotrans_3_PPA_site"/>
</dbReference>
<dbReference type="InterPro" id="IPR004639">
    <property type="entry name" value="4pyrrol_synth_GluAld_NH2Trfase"/>
</dbReference>
<dbReference type="KEGG" id="nba:CUN60_12095"/>
<keyword evidence="5 7" id="KW-0413">Isomerase</keyword>
<comment type="subunit">
    <text evidence="7">Homodimer.</text>
</comment>
<proteinExistence type="inferred from homology"/>
<evidence type="ECO:0000313" key="8">
    <source>
        <dbReference type="EMBL" id="AUR53207.1"/>
    </source>
</evidence>
<reference evidence="9" key="1">
    <citation type="submission" date="2017-11" db="EMBL/GenBank/DDBJ databases">
        <authorList>
            <person name="Chan K.G."/>
            <person name="Lee L.S."/>
        </authorList>
    </citation>
    <scope>NUCLEOTIDE SEQUENCE [LARGE SCALE GENOMIC DNA]</scope>
    <source>
        <strain evidence="9">DSM 100970</strain>
    </source>
</reference>
<evidence type="ECO:0000256" key="6">
    <source>
        <dbReference type="ARBA" id="ARBA00023244"/>
    </source>
</evidence>
<keyword evidence="4 7" id="KW-0663">Pyridoxal phosphate</keyword>
<dbReference type="CDD" id="cd00610">
    <property type="entry name" value="OAT_like"/>
    <property type="match status" value="1"/>
</dbReference>
<dbReference type="GO" id="GO:0042286">
    <property type="term" value="F:glutamate-1-semialdehyde 2,1-aminomutase activity"/>
    <property type="evidence" value="ECO:0007669"/>
    <property type="project" value="UniProtKB-UniRule"/>
</dbReference>
<comment type="similarity">
    <text evidence="3 7">Belongs to the class-III pyridoxal-phosphate-dependent aminotransferase family. HemL subfamily.</text>
</comment>
<comment type="subcellular location">
    <subcellularLocation>
        <location evidence="7">Cytoplasm</location>
    </subcellularLocation>
</comment>
<dbReference type="Proteomes" id="UP000236655">
    <property type="component" value="Chromosome"/>
</dbReference>
<evidence type="ECO:0000256" key="7">
    <source>
        <dbReference type="HAMAP-Rule" id="MF_00375"/>
    </source>
</evidence>
<dbReference type="InterPro" id="IPR015422">
    <property type="entry name" value="PyrdxlP-dep_Trfase_small"/>
</dbReference>
<feature type="modified residue" description="N6-(pyridoxal phosphate)lysine" evidence="7">
    <location>
        <position position="265"/>
    </location>
</feature>
<keyword evidence="7" id="KW-0963">Cytoplasm</keyword>
<sequence>MLTNKELFEQAKLCIPGGVNSPVRSFNSVGGTPFFTARAEGSSLFDIEGKEYIDYVCSWGANIVGHANKTVIARVTEALANGFSYGTPTELEVVFAKKICELVPSIDKFRLVSSGTEAVMSAIRLARGYTRRNYIIKFNGCYHGHSDSLLIKAGSGLQTFGNPSSSGVPEEAVRHTLVLEYNDTEQLVEAFRVYPEAIAAVVIEPFAGNMNLVRPTSEFIQQLRELCTKNGTVLVFDEVMTGFRVALGGAQQLLGIKPDLTTVGKVIGGGMPLAGFGGKAEIMDCLAPIGGVYQAGTLSGNPVAVTAGLAVLDLIQQQDFYLRLANSASLLMDGLKKIANEEGISLSVDSVGGMFGFYFSDRVPQSFAEVKEGNQELFNRFFHLMLDRGVFFAPSMYEAGFISAVHDSRVIDKTLAIARDVFKILYTQTV</sequence>
<gene>
    <name evidence="7 8" type="primary">hemL</name>
    <name evidence="8" type="ORF">CUN60_12095</name>
</gene>
<comment type="catalytic activity">
    <reaction evidence="7">
        <text>(S)-4-amino-5-oxopentanoate = 5-aminolevulinate</text>
        <dbReference type="Rhea" id="RHEA:14265"/>
        <dbReference type="ChEBI" id="CHEBI:57501"/>
        <dbReference type="ChEBI" id="CHEBI:356416"/>
        <dbReference type="EC" id="5.4.3.8"/>
    </reaction>
</comment>
<evidence type="ECO:0000256" key="2">
    <source>
        <dbReference type="ARBA" id="ARBA00004819"/>
    </source>
</evidence>
<dbReference type="FunFam" id="3.40.640.10:FF:000021">
    <property type="entry name" value="Glutamate-1-semialdehyde 2,1-aminomutase"/>
    <property type="match status" value="1"/>
</dbReference>
<dbReference type="RefSeq" id="WP_102952493.1">
    <property type="nucleotide sequence ID" value="NZ_CP024847.1"/>
</dbReference>
<dbReference type="EMBL" id="CP024847">
    <property type="protein sequence ID" value="AUR53207.1"/>
    <property type="molecule type" value="Genomic_DNA"/>
</dbReference>
<comment type="pathway">
    <text evidence="2">Porphyrin-containing compound metabolism; protoporphyrin-IX biosynthesis; 5-aminolevulinate from L-glutamyl-tRNA(Glu): step 2/2.</text>
</comment>
<dbReference type="InterPro" id="IPR015421">
    <property type="entry name" value="PyrdxlP-dep_Trfase_major"/>
</dbReference>
<evidence type="ECO:0000256" key="3">
    <source>
        <dbReference type="ARBA" id="ARBA00008981"/>
    </source>
</evidence>
<dbReference type="GO" id="GO:0005737">
    <property type="term" value="C:cytoplasm"/>
    <property type="evidence" value="ECO:0007669"/>
    <property type="project" value="UniProtKB-SubCell"/>
</dbReference>
<accession>A0A2I7N9S0</accession>
<comment type="cofactor">
    <cofactor evidence="1 7">
        <name>pyridoxal 5'-phosphate</name>
        <dbReference type="ChEBI" id="CHEBI:597326"/>
    </cofactor>
</comment>
<evidence type="ECO:0000256" key="1">
    <source>
        <dbReference type="ARBA" id="ARBA00001933"/>
    </source>
</evidence>